<dbReference type="SUPFAM" id="SSF52777">
    <property type="entry name" value="CoA-dependent acyltransferases"/>
    <property type="match status" value="2"/>
</dbReference>
<evidence type="ECO:0000313" key="3">
    <source>
        <dbReference type="Proteomes" id="UP000008782"/>
    </source>
</evidence>
<dbReference type="GO" id="GO:0003824">
    <property type="term" value="F:catalytic activity"/>
    <property type="evidence" value="ECO:0007669"/>
    <property type="project" value="InterPro"/>
</dbReference>
<dbReference type="Gene3D" id="3.30.559.10">
    <property type="entry name" value="Chloramphenicol acetyltransferase-like domain"/>
    <property type="match status" value="1"/>
</dbReference>
<sequence length="603" mass="67974">SIGLEDDFISMGGDSYRAMKAARRCRQAGIGVSTVDILSEATVAGLARSLKAKKNAVASSGTGPSHDDYDSISIDNDEEPFFLNLHELRLPPDINPDNIAYAMPCTPMQEDYYHLFSAELAPERPGIMTSCYEITRRAGLGTVDPYRAARAWQAMADHHHMLRTRFVPLAELGVASGSCGPLPPKTVMQLVMRRWPLDCAVIRVDSDSEHDLRQYSEVHTANMMYRAKPATNFSVRLFVTPTQRVYMNLVLWHISADFVSTGIFRADFDRFYRGVLPTRPAPGFDLYVHDLGLATRRGQTAVDSDSQYWINYLTGAEPCWLQPQHLGVVDRRPSQSSAYLDPDGKELTSVTNLGRASCRLRVTGPAAAYCRRCRVLSSTILRFVYALTLWRYTGQKDVCFSYLISDRDRDIPNIEGIFGMIMTYLYARIEVVPSARLTVSLQKLHRDDLVHRRHLLYRPADVARSLGHDKLRDHSGVLPVTNVRFNDRRLDIPQGLELDYRGVLANLVQEARITTLPFSFPTMPLTVMQLFVSLIVVPEWNEDWVTVNITYKRVLFSEESMQRFADTYADIFYAVASGACDTVADVIAHIEKEIPNTKKSLIG</sequence>
<dbReference type="GO" id="GO:0044550">
    <property type="term" value="P:secondary metabolite biosynthetic process"/>
    <property type="evidence" value="ECO:0007669"/>
    <property type="project" value="TreeGrafter"/>
</dbReference>
<dbReference type="PANTHER" id="PTHR45527:SF12">
    <property type="entry name" value="NONRIBOSOMAL PEPTIDE SYNTHETASE IVOA"/>
    <property type="match status" value="1"/>
</dbReference>
<dbReference type="InterPro" id="IPR036736">
    <property type="entry name" value="ACP-like_sf"/>
</dbReference>
<keyword evidence="3" id="KW-1185">Reference proteome</keyword>
<organism evidence="3">
    <name type="scientific">Colletotrichum graminicola (strain M1.001 / M2 / FGSC 10212)</name>
    <name type="common">Maize anthracnose fungus</name>
    <name type="synonym">Glomerella graminicola</name>
    <dbReference type="NCBI Taxonomy" id="645133"/>
    <lineage>
        <taxon>Eukaryota</taxon>
        <taxon>Fungi</taxon>
        <taxon>Dikarya</taxon>
        <taxon>Ascomycota</taxon>
        <taxon>Pezizomycotina</taxon>
        <taxon>Sordariomycetes</taxon>
        <taxon>Hypocreomycetidae</taxon>
        <taxon>Glomerellales</taxon>
        <taxon>Glomerellaceae</taxon>
        <taxon>Colletotrichum</taxon>
        <taxon>Colletotrichum graminicola species complex</taxon>
    </lineage>
</organism>
<name>E3R0U8_COLGM</name>
<dbReference type="Gene3D" id="1.10.1200.10">
    <property type="entry name" value="ACP-like"/>
    <property type="match status" value="1"/>
</dbReference>
<dbReference type="GO" id="GO:0005737">
    <property type="term" value="C:cytoplasm"/>
    <property type="evidence" value="ECO:0007669"/>
    <property type="project" value="TreeGrafter"/>
</dbReference>
<dbReference type="VEuPathDB" id="FungiDB:GLRG_11882"/>
<gene>
    <name evidence="2" type="ORF">GLRG_11882</name>
</gene>
<dbReference type="GO" id="GO:0043041">
    <property type="term" value="P:amino acid activation for nonribosomal peptide biosynthetic process"/>
    <property type="evidence" value="ECO:0007669"/>
    <property type="project" value="TreeGrafter"/>
</dbReference>
<dbReference type="EMBL" id="GG697497">
    <property type="protein sequence ID" value="EFQ36736.1"/>
    <property type="molecule type" value="Genomic_DNA"/>
</dbReference>
<dbReference type="PANTHER" id="PTHR45527">
    <property type="entry name" value="NONRIBOSOMAL PEPTIDE SYNTHETASE"/>
    <property type="match status" value="1"/>
</dbReference>
<evidence type="ECO:0000259" key="1">
    <source>
        <dbReference type="PROSITE" id="PS50075"/>
    </source>
</evidence>
<dbReference type="HOGENOM" id="CLU_507129_0_0_1"/>
<feature type="domain" description="Carrier" evidence="1">
    <location>
        <begin position="1"/>
        <end position="54"/>
    </location>
</feature>
<feature type="non-terminal residue" evidence="2">
    <location>
        <position position="1"/>
    </location>
</feature>
<dbReference type="InterPro" id="IPR009081">
    <property type="entry name" value="PP-bd_ACP"/>
</dbReference>
<proteinExistence type="predicted"/>
<evidence type="ECO:0000313" key="2">
    <source>
        <dbReference type="EMBL" id="EFQ36736.1"/>
    </source>
</evidence>
<dbReference type="SUPFAM" id="SSF47336">
    <property type="entry name" value="ACP-like"/>
    <property type="match status" value="1"/>
</dbReference>
<dbReference type="Pfam" id="PF00668">
    <property type="entry name" value="Condensation"/>
    <property type="match status" value="1"/>
</dbReference>
<dbReference type="InterPro" id="IPR023213">
    <property type="entry name" value="CAT-like_dom_sf"/>
</dbReference>
<reference evidence="3" key="1">
    <citation type="journal article" date="2012" name="Nat. Genet.">
        <title>Lifestyle transitions in plant pathogenic Colletotrichum fungi deciphered by genome and transcriptome analyses.</title>
        <authorList>
            <person name="O'Connell R.J."/>
            <person name="Thon M.R."/>
            <person name="Hacquard S."/>
            <person name="Amyotte S.G."/>
            <person name="Kleemann J."/>
            <person name="Torres M.F."/>
            <person name="Damm U."/>
            <person name="Buiate E.A."/>
            <person name="Epstein L."/>
            <person name="Alkan N."/>
            <person name="Altmueller J."/>
            <person name="Alvarado-Balderrama L."/>
            <person name="Bauser C.A."/>
            <person name="Becker C."/>
            <person name="Birren B.W."/>
            <person name="Chen Z."/>
            <person name="Choi J."/>
            <person name="Crouch J.A."/>
            <person name="Duvick J.P."/>
            <person name="Farman M.A."/>
            <person name="Gan P."/>
            <person name="Heiman D."/>
            <person name="Henrissat B."/>
            <person name="Howard R.J."/>
            <person name="Kabbage M."/>
            <person name="Koch C."/>
            <person name="Kracher B."/>
            <person name="Kubo Y."/>
            <person name="Law A.D."/>
            <person name="Lebrun M.-H."/>
            <person name="Lee Y.-H."/>
            <person name="Miyara I."/>
            <person name="Moore N."/>
            <person name="Neumann U."/>
            <person name="Nordstroem K."/>
            <person name="Panaccione D.G."/>
            <person name="Panstruga R."/>
            <person name="Place M."/>
            <person name="Proctor R.H."/>
            <person name="Prusky D."/>
            <person name="Rech G."/>
            <person name="Reinhardt R."/>
            <person name="Rollins J.A."/>
            <person name="Rounsley S."/>
            <person name="Schardl C.L."/>
            <person name="Schwartz D.C."/>
            <person name="Shenoy N."/>
            <person name="Shirasu K."/>
            <person name="Sikhakolli U.R."/>
            <person name="Stueber K."/>
            <person name="Sukno S.A."/>
            <person name="Sweigard J.A."/>
            <person name="Takano Y."/>
            <person name="Takahara H."/>
            <person name="Trail F."/>
            <person name="van der Does H.C."/>
            <person name="Voll L.M."/>
            <person name="Will I."/>
            <person name="Young S."/>
            <person name="Zeng Q."/>
            <person name="Zhang J."/>
            <person name="Zhou S."/>
            <person name="Dickman M.B."/>
            <person name="Schulze-Lefert P."/>
            <person name="Ver Loren van Themaat E."/>
            <person name="Ma L.-J."/>
            <person name="Vaillancourt L.J."/>
        </authorList>
    </citation>
    <scope>NUCLEOTIDE SEQUENCE [LARGE SCALE GENOMIC DNA]</scope>
    <source>
        <strain evidence="3">M1.001 / M2 / FGSC 10212</strain>
    </source>
</reference>
<dbReference type="InterPro" id="IPR001242">
    <property type="entry name" value="Condensation_dom"/>
</dbReference>
<protein>
    <recommendedName>
        <fullName evidence="1">Carrier domain-containing protein</fullName>
    </recommendedName>
</protein>
<dbReference type="GO" id="GO:0031177">
    <property type="term" value="F:phosphopantetheine binding"/>
    <property type="evidence" value="ECO:0007669"/>
    <property type="project" value="TreeGrafter"/>
</dbReference>
<dbReference type="eggNOG" id="KOG1178">
    <property type="taxonomic scope" value="Eukaryota"/>
</dbReference>
<accession>E3R0U8</accession>
<dbReference type="OrthoDB" id="4816195at2759"/>
<dbReference type="Pfam" id="PF00550">
    <property type="entry name" value="PP-binding"/>
    <property type="match status" value="1"/>
</dbReference>
<dbReference type="PROSITE" id="PS50075">
    <property type="entry name" value="CARRIER"/>
    <property type="match status" value="1"/>
</dbReference>
<dbReference type="GeneID" id="24417245"/>
<dbReference type="Proteomes" id="UP000008782">
    <property type="component" value="Unassembled WGS sequence"/>
</dbReference>
<dbReference type="RefSeq" id="XP_008100756.1">
    <property type="nucleotide sequence ID" value="XM_008102565.1"/>
</dbReference>
<dbReference type="STRING" id="645133.E3R0U8"/>
<dbReference type="AlphaFoldDB" id="E3R0U8"/>
<dbReference type="Gene3D" id="3.30.559.30">
    <property type="entry name" value="Nonribosomal peptide synthetase, condensation domain"/>
    <property type="match status" value="1"/>
</dbReference>